<dbReference type="Proteomes" id="UP000282971">
    <property type="component" value="Unassembled WGS sequence"/>
</dbReference>
<dbReference type="RefSeq" id="WP_127744946.1">
    <property type="nucleotide sequence ID" value="NZ_SACN01000002.1"/>
</dbReference>
<dbReference type="EMBL" id="SACN01000002">
    <property type="protein sequence ID" value="RVT90931.1"/>
    <property type="molecule type" value="Genomic_DNA"/>
</dbReference>
<comment type="caution">
    <text evidence="1">The sequence shown here is derived from an EMBL/GenBank/DDBJ whole genome shotgun (WGS) entry which is preliminary data.</text>
</comment>
<gene>
    <name evidence="1" type="ORF">EOD43_15445</name>
</gene>
<sequence>MLLMQLDRATASPHTSFTAHSATPALLPGRPRQSALTALERSVVALALFDHPTSIDPPSRTARFLFSLFGFRPVNQLADNRLEALRRFCIRLRAAGDAMPTAEIAKLRGAGYSRAALDEARRLIERSGRG</sequence>
<accession>A0A437LZS1</accession>
<name>A0A437LZS1_9SPHN</name>
<dbReference type="OrthoDB" id="7449825at2"/>
<dbReference type="AlphaFoldDB" id="A0A437LZS1"/>
<organism evidence="1 2">
    <name type="scientific">Sphingomonas crocodyli</name>
    <dbReference type="NCBI Taxonomy" id="1979270"/>
    <lineage>
        <taxon>Bacteria</taxon>
        <taxon>Pseudomonadati</taxon>
        <taxon>Pseudomonadota</taxon>
        <taxon>Alphaproteobacteria</taxon>
        <taxon>Sphingomonadales</taxon>
        <taxon>Sphingomonadaceae</taxon>
        <taxon>Sphingomonas</taxon>
    </lineage>
</organism>
<evidence type="ECO:0000313" key="2">
    <source>
        <dbReference type="Proteomes" id="UP000282971"/>
    </source>
</evidence>
<reference evidence="1 2" key="1">
    <citation type="submission" date="2019-01" db="EMBL/GenBank/DDBJ databases">
        <authorList>
            <person name="Chen W.-M."/>
        </authorList>
    </citation>
    <scope>NUCLEOTIDE SEQUENCE [LARGE SCALE GENOMIC DNA]</scope>
    <source>
        <strain evidence="1 2">CCP-7</strain>
    </source>
</reference>
<protein>
    <submittedName>
        <fullName evidence="1">Uncharacterized protein</fullName>
    </submittedName>
</protein>
<keyword evidence="2" id="KW-1185">Reference proteome</keyword>
<evidence type="ECO:0000313" key="1">
    <source>
        <dbReference type="EMBL" id="RVT90931.1"/>
    </source>
</evidence>
<proteinExistence type="predicted"/>